<dbReference type="Pfam" id="PF15061">
    <property type="entry name" value="MITRAC7_Phoenixin"/>
    <property type="match status" value="1"/>
</dbReference>
<dbReference type="STRING" id="407821.A0A087TPK5"/>
<evidence type="ECO:0000313" key="3">
    <source>
        <dbReference type="Proteomes" id="UP000054359"/>
    </source>
</evidence>
<sequence length="99" mass="11603">MYFVCYPKFLHELMQEVFDLSRNVEFIMGPRRLKGVRAFAFYAGITGFIGAALYPIVIYPYFHVDEYKEVQKVNRAGIDQEAIQPGGMKVWTDPFDRRK</sequence>
<organism evidence="2 3">
    <name type="scientific">Stegodyphus mimosarum</name>
    <name type="common">African social velvet spider</name>
    <dbReference type="NCBI Taxonomy" id="407821"/>
    <lineage>
        <taxon>Eukaryota</taxon>
        <taxon>Metazoa</taxon>
        <taxon>Ecdysozoa</taxon>
        <taxon>Arthropoda</taxon>
        <taxon>Chelicerata</taxon>
        <taxon>Arachnida</taxon>
        <taxon>Araneae</taxon>
        <taxon>Araneomorphae</taxon>
        <taxon>Entelegynae</taxon>
        <taxon>Eresoidea</taxon>
        <taxon>Eresidae</taxon>
        <taxon>Stegodyphus</taxon>
    </lineage>
</organism>
<keyword evidence="1" id="KW-0812">Transmembrane</keyword>
<dbReference type="Proteomes" id="UP000054359">
    <property type="component" value="Unassembled WGS sequence"/>
</dbReference>
<keyword evidence="3" id="KW-1185">Reference proteome</keyword>
<reference evidence="2 3" key="1">
    <citation type="submission" date="2013-11" db="EMBL/GenBank/DDBJ databases">
        <title>Genome sequencing of Stegodyphus mimosarum.</title>
        <authorList>
            <person name="Bechsgaard J."/>
        </authorList>
    </citation>
    <scope>NUCLEOTIDE SEQUENCE [LARGE SCALE GENOMIC DNA]</scope>
</reference>
<feature type="transmembrane region" description="Helical" evidence="1">
    <location>
        <begin position="39"/>
        <end position="62"/>
    </location>
</feature>
<dbReference type="PANTHER" id="PTHR34923">
    <property type="entry name" value="SMALL INTEGRAL MEMBRANE PROTEIN 20"/>
    <property type="match status" value="1"/>
</dbReference>
<feature type="non-terminal residue" evidence="2">
    <location>
        <position position="99"/>
    </location>
</feature>
<evidence type="ECO:0000313" key="2">
    <source>
        <dbReference type="EMBL" id="KFM67044.1"/>
    </source>
</evidence>
<dbReference type="AlphaFoldDB" id="A0A087TPK5"/>
<keyword evidence="1" id="KW-1133">Transmembrane helix</keyword>
<dbReference type="OrthoDB" id="8755372at2759"/>
<keyword evidence="1" id="KW-0472">Membrane</keyword>
<dbReference type="PANTHER" id="PTHR34923:SF1">
    <property type="entry name" value="SMALL INTEGRAL MEMBRANE PROTEIN 20"/>
    <property type="match status" value="1"/>
</dbReference>
<dbReference type="GO" id="GO:0033617">
    <property type="term" value="P:mitochondrial respiratory chain complex IV assembly"/>
    <property type="evidence" value="ECO:0007669"/>
    <property type="project" value="InterPro"/>
</dbReference>
<proteinExistence type="predicted"/>
<dbReference type="GO" id="GO:0005743">
    <property type="term" value="C:mitochondrial inner membrane"/>
    <property type="evidence" value="ECO:0007669"/>
    <property type="project" value="TreeGrafter"/>
</dbReference>
<evidence type="ECO:0000256" key="1">
    <source>
        <dbReference type="SAM" id="Phobius"/>
    </source>
</evidence>
<evidence type="ECO:0008006" key="4">
    <source>
        <dbReference type="Google" id="ProtNLM"/>
    </source>
</evidence>
<accession>A0A087TPK5</accession>
<gene>
    <name evidence="2" type="ORF">X975_03165</name>
</gene>
<name>A0A087TPK5_STEMI</name>
<protein>
    <recommendedName>
        <fullName evidence="4">Small integral membrane protein 20</fullName>
    </recommendedName>
</protein>
<dbReference type="InterPro" id="IPR027917">
    <property type="entry name" value="MITRAC7/Phoenixin"/>
</dbReference>
<dbReference type="OMA" id="RNVEFIM"/>
<dbReference type="EMBL" id="KK116199">
    <property type="protein sequence ID" value="KFM67044.1"/>
    <property type="molecule type" value="Genomic_DNA"/>
</dbReference>